<organism evidence="1">
    <name type="scientific">marine sediment metagenome</name>
    <dbReference type="NCBI Taxonomy" id="412755"/>
    <lineage>
        <taxon>unclassified sequences</taxon>
        <taxon>metagenomes</taxon>
        <taxon>ecological metagenomes</taxon>
    </lineage>
</organism>
<evidence type="ECO:0000313" key="1">
    <source>
        <dbReference type="EMBL" id="GAH49525.1"/>
    </source>
</evidence>
<accession>X1GXI0</accession>
<sequence>MSKRISIAILGLVNDWKRFNSKIFLQKFLFFLNDLNWKKIQLNFELYYHGPYDSNVEGYLQSYSKLSLVSIYKNGLNTIIETNQGNIMKYYESIGGEPKSNKFDDKLEYKVLDVFNELKELNYIGLFSSIHFIITDKMLFKRTIINDNLIQWKGNQNSIELQYLWRILIE</sequence>
<feature type="non-terminal residue" evidence="1">
    <location>
        <position position="170"/>
    </location>
</feature>
<dbReference type="EMBL" id="BARU01019162">
    <property type="protein sequence ID" value="GAH49525.1"/>
    <property type="molecule type" value="Genomic_DNA"/>
</dbReference>
<reference evidence="1" key="1">
    <citation type="journal article" date="2014" name="Front. Microbiol.">
        <title>High frequency of phylogenetically diverse reductive dehalogenase-homologous genes in deep subseafloor sedimentary metagenomes.</title>
        <authorList>
            <person name="Kawai M."/>
            <person name="Futagami T."/>
            <person name="Toyoda A."/>
            <person name="Takaki Y."/>
            <person name="Nishi S."/>
            <person name="Hori S."/>
            <person name="Arai W."/>
            <person name="Tsubouchi T."/>
            <person name="Morono Y."/>
            <person name="Uchiyama I."/>
            <person name="Ito T."/>
            <person name="Fujiyama A."/>
            <person name="Inagaki F."/>
            <person name="Takami H."/>
        </authorList>
    </citation>
    <scope>NUCLEOTIDE SEQUENCE</scope>
    <source>
        <strain evidence="1">Expedition CK06-06</strain>
    </source>
</reference>
<protein>
    <submittedName>
        <fullName evidence="1">Uncharacterized protein</fullName>
    </submittedName>
</protein>
<name>X1GXI0_9ZZZZ</name>
<gene>
    <name evidence="1" type="ORF">S03H2_31588</name>
</gene>
<dbReference type="AlphaFoldDB" id="X1GXI0"/>
<comment type="caution">
    <text evidence="1">The sequence shown here is derived from an EMBL/GenBank/DDBJ whole genome shotgun (WGS) entry which is preliminary data.</text>
</comment>
<proteinExistence type="predicted"/>